<dbReference type="PATRIC" id="fig|136160.3.peg.2689"/>
<comment type="caution">
    <text evidence="2">The sequence shown here is derived from an EMBL/GenBank/DDBJ whole genome shotgun (WGS) entry which is preliminary data.</text>
</comment>
<feature type="transmembrane region" description="Helical" evidence="1">
    <location>
        <begin position="86"/>
        <end position="103"/>
    </location>
</feature>
<dbReference type="GeneID" id="87597237"/>
<feature type="transmembrane region" description="Helical" evidence="1">
    <location>
        <begin position="109"/>
        <end position="130"/>
    </location>
</feature>
<sequence length="137" mass="15176">MLKDVSIRSGLLLAGYGGLLAAAVSFPHSHPWSVSLVLGQLIFSPIKLLVAAFMFSIGFLAYSLFVQDLCKILFLEKNGRPGESHVRLAFVLVAGLSLIHLFFHHWIVALLGGVFALFYGIMDVDLPTIWRNRRIPL</sequence>
<dbReference type="RefSeq" id="WP_053431382.1">
    <property type="nucleotide sequence ID" value="NZ_CP040441.1"/>
</dbReference>
<dbReference type="AlphaFoldDB" id="A0A0M0KLB3"/>
<name>A0A0M0KLB3_ALKHA</name>
<keyword evidence="1" id="KW-0472">Membrane</keyword>
<protein>
    <submittedName>
        <fullName evidence="2">Uncharacterized protein</fullName>
    </submittedName>
</protein>
<evidence type="ECO:0000313" key="2">
    <source>
        <dbReference type="EMBL" id="KOO39382.1"/>
    </source>
</evidence>
<keyword evidence="1" id="KW-0812">Transmembrane</keyword>
<keyword evidence="1" id="KW-1133">Transmembrane helix</keyword>
<feature type="transmembrane region" description="Helical" evidence="1">
    <location>
        <begin position="41"/>
        <end position="65"/>
    </location>
</feature>
<reference evidence="2" key="1">
    <citation type="submission" date="2015-08" db="EMBL/GenBank/DDBJ databases">
        <title>Complete DNA Sequence of Pseudomonas syringae pv. actinidiae, the Causal Agent of Kiwifruit Canker Disease.</title>
        <authorList>
            <person name="Rikkerink E.H.A."/>
            <person name="Fineran P.C."/>
        </authorList>
    </citation>
    <scope>NUCLEOTIDE SEQUENCE</scope>
    <source>
        <strain evidence="2">DSM 13666</strain>
    </source>
</reference>
<evidence type="ECO:0000256" key="1">
    <source>
        <dbReference type="SAM" id="Phobius"/>
    </source>
</evidence>
<gene>
    <name evidence="2" type="ORF">AMD02_11395</name>
</gene>
<accession>A0A0M0KLB3</accession>
<organism evidence="2">
    <name type="scientific">Halalkalibacterium halodurans</name>
    <name type="common">Bacillus halodurans</name>
    <dbReference type="NCBI Taxonomy" id="86665"/>
    <lineage>
        <taxon>Bacteria</taxon>
        <taxon>Bacillati</taxon>
        <taxon>Bacillota</taxon>
        <taxon>Bacilli</taxon>
        <taxon>Bacillales</taxon>
        <taxon>Bacillaceae</taxon>
        <taxon>Halalkalibacterium (ex Joshi et al. 2022)</taxon>
    </lineage>
</organism>
<proteinExistence type="predicted"/>
<dbReference type="EMBL" id="LILD01000001">
    <property type="protein sequence ID" value="KOO39382.1"/>
    <property type="molecule type" value="Genomic_DNA"/>
</dbReference>